<accession>A0A803QX42</accession>
<keyword evidence="3" id="KW-1185">Reference proteome</keyword>
<dbReference type="Gramene" id="novel_model_2467_5bd9a17a">
    <property type="protein sequence ID" value="cds.novel_model_2467_5bd9a17a"/>
    <property type="gene ID" value="novel_gene_1319_5bd9a17a"/>
</dbReference>
<sequence length="373" mass="43193">MDRYDWSNASFLDKWLGFVVENKVKEIKLGLWEEDTDENGNGYYPSLPKPLVNSKYLTILNLAMVELNCRYPFSFPSLKSLNLGVVRFAEKDVLDNLLLGSPSLERLELSNLISDHKLHIHSDSLALKFLEIVVDDNLVERIEVVNLESLRLSCVSFDKINLSVCKRIRIFRLDCDYDMKDLSSLEYLISNLPLLEDLTLSNDECLALKLIYISSESLKSFSVENSRDNEMNVIVKSAPKLESFRYKGNHKFSITMESSNLLNGTFIIVVWPWREDFDGDWFINLLNFLLNLDCSWNKVTLHVDTLQALIFPENLRRACRSSLLNWEHLRVFATRKLERKSELRDALLWMSPSIKTLSITKRSSLACFCDQLL</sequence>
<dbReference type="InterPro" id="IPR055357">
    <property type="entry name" value="LRR_At1g61320_AtMIF1"/>
</dbReference>
<protein>
    <recommendedName>
        <fullName evidence="1">At1g61320/AtMIF1 LRR domain-containing protein</fullName>
    </recommendedName>
</protein>
<feature type="domain" description="At1g61320/AtMIF1 LRR" evidence="1">
    <location>
        <begin position="5"/>
        <end position="202"/>
    </location>
</feature>
<dbReference type="SUPFAM" id="SSF52058">
    <property type="entry name" value="L domain-like"/>
    <property type="match status" value="1"/>
</dbReference>
<dbReference type="EMBL" id="UZAU01000246">
    <property type="status" value="NOT_ANNOTATED_CDS"/>
    <property type="molecule type" value="Genomic_DNA"/>
</dbReference>
<evidence type="ECO:0000259" key="1">
    <source>
        <dbReference type="Pfam" id="PF23622"/>
    </source>
</evidence>
<dbReference type="Pfam" id="PF23622">
    <property type="entry name" value="LRR_At1g61320_AtMIF1"/>
    <property type="match status" value="1"/>
</dbReference>
<evidence type="ECO:0000313" key="2">
    <source>
        <dbReference type="EnsemblPlants" id="cds.novel_model_2467_5bd9a17a"/>
    </source>
</evidence>
<dbReference type="Proteomes" id="UP000596661">
    <property type="component" value="Chromosome 3"/>
</dbReference>
<dbReference type="EnsemblPlants" id="novel_model_2467_5bd9a17a">
    <property type="protein sequence ID" value="cds.novel_model_2467_5bd9a17a"/>
    <property type="gene ID" value="novel_gene_1319_5bd9a17a"/>
</dbReference>
<reference evidence="2" key="2">
    <citation type="submission" date="2021-03" db="UniProtKB">
        <authorList>
            <consortium name="EnsemblPlants"/>
        </authorList>
    </citation>
    <scope>IDENTIFICATION</scope>
</reference>
<name>A0A803QX42_CANSA</name>
<dbReference type="AlphaFoldDB" id="A0A803QX42"/>
<dbReference type="PANTHER" id="PTHR34145:SF28">
    <property type="entry name" value="F-BOX DOMAIN-CONTAINING PROTEIN"/>
    <property type="match status" value="1"/>
</dbReference>
<dbReference type="OMA" id="HAKICEI"/>
<organism evidence="2 3">
    <name type="scientific">Cannabis sativa</name>
    <name type="common">Hemp</name>
    <name type="synonym">Marijuana</name>
    <dbReference type="NCBI Taxonomy" id="3483"/>
    <lineage>
        <taxon>Eukaryota</taxon>
        <taxon>Viridiplantae</taxon>
        <taxon>Streptophyta</taxon>
        <taxon>Embryophyta</taxon>
        <taxon>Tracheophyta</taxon>
        <taxon>Spermatophyta</taxon>
        <taxon>Magnoliopsida</taxon>
        <taxon>eudicotyledons</taxon>
        <taxon>Gunneridae</taxon>
        <taxon>Pentapetalae</taxon>
        <taxon>rosids</taxon>
        <taxon>fabids</taxon>
        <taxon>Rosales</taxon>
        <taxon>Cannabaceae</taxon>
        <taxon>Cannabis</taxon>
    </lineage>
</organism>
<dbReference type="InterPro" id="IPR053772">
    <property type="entry name" value="At1g61320/At1g61330-like"/>
</dbReference>
<evidence type="ECO:0000313" key="3">
    <source>
        <dbReference type="Proteomes" id="UP000596661"/>
    </source>
</evidence>
<reference evidence="2" key="1">
    <citation type="submission" date="2018-11" db="EMBL/GenBank/DDBJ databases">
        <authorList>
            <person name="Grassa J C."/>
        </authorList>
    </citation>
    <scope>NUCLEOTIDE SEQUENCE [LARGE SCALE GENOMIC DNA]</scope>
</reference>
<dbReference type="PANTHER" id="PTHR34145">
    <property type="entry name" value="OS02G0105600 PROTEIN"/>
    <property type="match status" value="1"/>
</dbReference>
<proteinExistence type="predicted"/>